<dbReference type="GO" id="GO:0046685">
    <property type="term" value="P:response to arsenic-containing substance"/>
    <property type="evidence" value="ECO:0007669"/>
    <property type="project" value="UniProtKB-KW"/>
</dbReference>
<evidence type="ECO:0000256" key="8">
    <source>
        <dbReference type="ARBA" id="ARBA00022989"/>
    </source>
</evidence>
<keyword evidence="4" id="KW-0813">Transport</keyword>
<dbReference type="Proteomes" id="UP000182725">
    <property type="component" value="Unassembled WGS sequence"/>
</dbReference>
<dbReference type="GO" id="GO:0015105">
    <property type="term" value="F:arsenite transmembrane transporter activity"/>
    <property type="evidence" value="ECO:0007669"/>
    <property type="project" value="InterPro"/>
</dbReference>
<accession>A0A1H5NGW3</accession>
<feature type="transmembrane region" description="Helical" evidence="10">
    <location>
        <begin position="125"/>
        <end position="145"/>
    </location>
</feature>
<name>A0A1H5NGW3_9MICC</name>
<evidence type="ECO:0000256" key="7">
    <source>
        <dbReference type="ARBA" id="ARBA00022849"/>
    </source>
</evidence>
<feature type="transmembrane region" description="Helical" evidence="10">
    <location>
        <begin position="85"/>
        <end position="105"/>
    </location>
</feature>
<feature type="transmembrane region" description="Helical" evidence="10">
    <location>
        <begin position="209"/>
        <end position="226"/>
    </location>
</feature>
<dbReference type="PANTHER" id="PTHR43302">
    <property type="entry name" value="TRANSPORTER ARSB-RELATED"/>
    <property type="match status" value="1"/>
</dbReference>
<dbReference type="EMBL" id="FNTV01000001">
    <property type="protein sequence ID" value="SEE99968.1"/>
    <property type="molecule type" value="Genomic_DNA"/>
</dbReference>
<evidence type="ECO:0000313" key="12">
    <source>
        <dbReference type="EMBL" id="SEE99968.1"/>
    </source>
</evidence>
<evidence type="ECO:0000256" key="2">
    <source>
        <dbReference type="ARBA" id="ARBA00006433"/>
    </source>
</evidence>
<keyword evidence="5" id="KW-1003">Cell membrane</keyword>
<feature type="transmembrane region" description="Helical" evidence="10">
    <location>
        <begin position="369"/>
        <end position="393"/>
    </location>
</feature>
<evidence type="ECO:0000256" key="5">
    <source>
        <dbReference type="ARBA" id="ARBA00022475"/>
    </source>
</evidence>
<keyword evidence="9 10" id="KW-0472">Membrane</keyword>
<dbReference type="PRINTS" id="PR00758">
    <property type="entry name" value="ARSENICPUMP"/>
</dbReference>
<evidence type="ECO:0000256" key="9">
    <source>
        <dbReference type="ARBA" id="ARBA00023136"/>
    </source>
</evidence>
<dbReference type="InterPro" id="IPR004680">
    <property type="entry name" value="Cit_transptr-like_dom"/>
</dbReference>
<feature type="transmembrane region" description="Helical" evidence="10">
    <location>
        <begin position="256"/>
        <end position="277"/>
    </location>
</feature>
<dbReference type="AlphaFoldDB" id="A0A1H5NGW3"/>
<dbReference type="Pfam" id="PF03600">
    <property type="entry name" value="CitMHS"/>
    <property type="match status" value="1"/>
</dbReference>
<evidence type="ECO:0000256" key="6">
    <source>
        <dbReference type="ARBA" id="ARBA00022692"/>
    </source>
</evidence>
<dbReference type="InterPro" id="IPR000802">
    <property type="entry name" value="Arsenical_pump_ArsB"/>
</dbReference>
<comment type="subcellular location">
    <subcellularLocation>
        <location evidence="1">Cell membrane</location>
        <topology evidence="1">Multi-pass membrane protein</topology>
    </subcellularLocation>
</comment>
<evidence type="ECO:0000313" key="13">
    <source>
        <dbReference type="Proteomes" id="UP000182725"/>
    </source>
</evidence>
<feature type="transmembrane region" description="Helical" evidence="10">
    <location>
        <begin position="332"/>
        <end position="357"/>
    </location>
</feature>
<feature type="domain" description="Citrate transporter-like" evidence="11">
    <location>
        <begin position="10"/>
        <end position="321"/>
    </location>
</feature>
<dbReference type="PANTHER" id="PTHR43302:SF5">
    <property type="entry name" value="TRANSPORTER ARSB-RELATED"/>
    <property type="match status" value="1"/>
</dbReference>
<protein>
    <submittedName>
        <fullName evidence="12">Na+/H+ antiporter NhaD</fullName>
    </submittedName>
</protein>
<reference evidence="12 13" key="1">
    <citation type="submission" date="2016-10" db="EMBL/GenBank/DDBJ databases">
        <authorList>
            <person name="de Groot N.N."/>
        </authorList>
    </citation>
    <scope>NUCLEOTIDE SEQUENCE [LARGE SCALE GENOMIC DNA]</scope>
    <source>
        <strain evidence="12 13">DSM 22274</strain>
    </source>
</reference>
<sequence>MKKYLASGLPAGIFAVGLILWGTGLLSRESALALAGRTLPILLFVLAMTVVTELADNAGLFNFLTSRLARWGTPRVPGPVSTGRIMILWLLVVALATLSTVFLSLDTTAVLVTPLVVQLARHARIPPLAFALTTAWLANTASMFLPVSNLTNLLAQHQLDTTPLGFFGLLWAPALVGVVVPLAFLALIFRKDLRGRYQSPPAHQVRDRALLWISAVTLALLLPALVTGIPVAIPASIAAAFLLLVFLIRRRSAVKWAMVPVQPLLLTLGLFLVVATLHDHGLGTALARVAGSGDSLPSLLQLATAGAVSANTINNLPAYLALETQADSSVRLAALLIGVNLGPLISPWASLATLLWHARLKSMGITISWSRFVLAGLCLVVVLIPAAVLALWLSAGMPS</sequence>
<evidence type="ECO:0000256" key="1">
    <source>
        <dbReference type="ARBA" id="ARBA00004651"/>
    </source>
</evidence>
<feature type="transmembrane region" description="Helical" evidence="10">
    <location>
        <begin position="39"/>
        <end position="65"/>
    </location>
</feature>
<evidence type="ECO:0000256" key="4">
    <source>
        <dbReference type="ARBA" id="ARBA00022448"/>
    </source>
</evidence>
<dbReference type="GO" id="GO:0005886">
    <property type="term" value="C:plasma membrane"/>
    <property type="evidence" value="ECO:0007669"/>
    <property type="project" value="UniProtKB-SubCell"/>
</dbReference>
<evidence type="ECO:0000256" key="10">
    <source>
        <dbReference type="SAM" id="Phobius"/>
    </source>
</evidence>
<keyword evidence="7" id="KW-0059">Arsenical resistance</keyword>
<gene>
    <name evidence="12" type="ORF">SAMN04489740_3637</name>
</gene>
<evidence type="ECO:0000259" key="11">
    <source>
        <dbReference type="Pfam" id="PF03600"/>
    </source>
</evidence>
<comment type="similarity">
    <text evidence="2">Belongs to the ArsB family.</text>
</comment>
<organism evidence="12 13">
    <name type="scientific">Arthrobacter alpinus</name>
    <dbReference type="NCBI Taxonomy" id="656366"/>
    <lineage>
        <taxon>Bacteria</taxon>
        <taxon>Bacillati</taxon>
        <taxon>Actinomycetota</taxon>
        <taxon>Actinomycetes</taxon>
        <taxon>Micrococcales</taxon>
        <taxon>Micrococcaceae</taxon>
        <taxon>Arthrobacter</taxon>
    </lineage>
</organism>
<feature type="transmembrane region" description="Helical" evidence="10">
    <location>
        <begin position="232"/>
        <end position="249"/>
    </location>
</feature>
<feature type="transmembrane region" description="Helical" evidence="10">
    <location>
        <begin position="165"/>
        <end position="189"/>
    </location>
</feature>
<keyword evidence="8 10" id="KW-1133">Transmembrane helix</keyword>
<feature type="transmembrane region" description="Helical" evidence="10">
    <location>
        <begin position="6"/>
        <end position="27"/>
    </location>
</feature>
<keyword evidence="6 10" id="KW-0812">Transmembrane</keyword>
<comment type="similarity">
    <text evidence="3">Belongs to the CitM (TC 2.A.11) transporter family.</text>
</comment>
<evidence type="ECO:0000256" key="3">
    <source>
        <dbReference type="ARBA" id="ARBA00009843"/>
    </source>
</evidence>
<proteinExistence type="inferred from homology"/>